<dbReference type="InterPro" id="IPR011989">
    <property type="entry name" value="ARM-like"/>
</dbReference>
<feature type="compositionally biased region" description="Acidic residues" evidence="1">
    <location>
        <begin position="276"/>
        <end position="285"/>
    </location>
</feature>
<dbReference type="OrthoDB" id="5985441at2759"/>
<feature type="region of interest" description="Disordered" evidence="1">
    <location>
        <begin position="1"/>
        <end position="41"/>
    </location>
</feature>
<organism evidence="2 3">
    <name type="scientific">Actinia tenebrosa</name>
    <name type="common">Australian red waratah sea anemone</name>
    <dbReference type="NCBI Taxonomy" id="6105"/>
    <lineage>
        <taxon>Eukaryota</taxon>
        <taxon>Metazoa</taxon>
        <taxon>Cnidaria</taxon>
        <taxon>Anthozoa</taxon>
        <taxon>Hexacorallia</taxon>
        <taxon>Actiniaria</taxon>
        <taxon>Actiniidae</taxon>
        <taxon>Actinia</taxon>
    </lineage>
</organism>
<dbReference type="SUPFAM" id="SSF48371">
    <property type="entry name" value="ARM repeat"/>
    <property type="match status" value="1"/>
</dbReference>
<sequence length="988" mass="112955">MSSSRVSPRTPRTPREKTKRPSTREQKSPTNMKPSQDRAKRSEALIQEQVLLIKDTQNAIDRILQDIERESEQGDVDKQEEEELQVLLNKSQELLVMLQVLMKIRNELAYARLDLEKSIKSDYGVETAKKRVKWLQQRLEKVLGTTREYCQMTIKCNEENIKEKSNISTELWNRLTESQRQRYFGKEDDSQGYNKQSANAIEDFAKLVIEPSPVHGEKLDLILTKQLPESKKKRKKKRKSDRPLASSPPALKALFTTAVPDEDLYDGGGDSTPEPLSDEEADEGATESIISSIGPGYDLQAEEKMLNQQTMTPEILMITDSKTEEKREVSHSKQEDHDYDQDSKKDISEDKDVLDEEERDEYWDMDHHKFEWSDYMQTLDPRSWHALGIAVQESFISKEKPLFDSNLPWKEKPMKVNSVIDVHKIALDKLLVRLHRMYEAIGQATQATIDPVPKEEKVQTVMGKYEELETPFDGRPSTNAMVPADSGLLSRGVSRDVMLPPLPGTAATTKTVTFLPSPSQHTPSRYTRKRTDKFYPRGSKEWCEDYKSGHDMPKLVTFKPPPIHKKTSNVQSRYLGKKAEVKPLKVKESYDAFKRKDYDWKPQIVKSLIKIMKGMESSEAKKEREEDFVDYDGPKWRRLQELIGEEGLKSPNSTIAMEAARTIGQLNCRHPDILAALCSAISDSSNEARVCYEASKSLILLGMWAPEALKVVIKNIKKGNEQVVAELLYTMTKAKNIPFVDKSTPEFQSMVHILVELVKVNYHDLSFRAAVSLGRLCIVEPVSKSYLIDNLPHLTTEERAEALFVLIKQMNCKERPVLDTLFDQIKHAHNWKHRLEAADLLIFIGPRDLFNIIAPEKVFSILEPLLWDHANRELRYKIAETINSLGLRHAACSLVLSRLEDPSEDVRAKAVISMATLGMKGGREMKALLDLLELDSSVYVRIQVVRAFNNLKWNDPRILRSLRERERGETTLASEARKAISSLTNEGK</sequence>
<protein>
    <submittedName>
        <fullName evidence="3">Uncharacterized protein LOC116301673</fullName>
    </submittedName>
</protein>
<dbReference type="Proteomes" id="UP000515163">
    <property type="component" value="Unplaced"/>
</dbReference>
<dbReference type="InterPro" id="IPR052873">
    <property type="entry name" value="HEATR9"/>
</dbReference>
<dbReference type="Gene3D" id="1.25.10.10">
    <property type="entry name" value="Leucine-rich Repeat Variant"/>
    <property type="match status" value="2"/>
</dbReference>
<dbReference type="PANTHER" id="PTHR38323">
    <property type="entry name" value="PROTEIN HEATR9"/>
    <property type="match status" value="1"/>
</dbReference>
<dbReference type="GeneID" id="116301673"/>
<dbReference type="PANTHER" id="PTHR38323:SF1">
    <property type="entry name" value="PROTEIN HEATR9"/>
    <property type="match status" value="1"/>
</dbReference>
<feature type="compositionally biased region" description="Basic residues" evidence="1">
    <location>
        <begin position="231"/>
        <end position="240"/>
    </location>
</feature>
<name>A0A6P8IIP7_ACTTE</name>
<feature type="compositionally biased region" description="Basic and acidic residues" evidence="1">
    <location>
        <begin position="323"/>
        <end position="351"/>
    </location>
</feature>
<dbReference type="KEGG" id="aten:116301673"/>
<evidence type="ECO:0000313" key="2">
    <source>
        <dbReference type="Proteomes" id="UP000515163"/>
    </source>
</evidence>
<dbReference type="InterPro" id="IPR016024">
    <property type="entry name" value="ARM-type_fold"/>
</dbReference>
<evidence type="ECO:0000313" key="3">
    <source>
        <dbReference type="RefSeq" id="XP_031566624.1"/>
    </source>
</evidence>
<feature type="compositionally biased region" description="Low complexity" evidence="1">
    <location>
        <begin position="1"/>
        <end position="10"/>
    </location>
</feature>
<dbReference type="RefSeq" id="XP_031566624.1">
    <property type="nucleotide sequence ID" value="XM_031710764.1"/>
</dbReference>
<feature type="region of interest" description="Disordered" evidence="1">
    <location>
        <begin position="323"/>
        <end position="356"/>
    </location>
</feature>
<dbReference type="AlphaFoldDB" id="A0A6P8IIP7"/>
<dbReference type="InParanoid" id="A0A6P8IIP7"/>
<gene>
    <name evidence="3" type="primary">LOC116301673</name>
</gene>
<proteinExistence type="predicted"/>
<reference evidence="3" key="1">
    <citation type="submission" date="2025-08" db="UniProtKB">
        <authorList>
            <consortium name="RefSeq"/>
        </authorList>
    </citation>
    <scope>IDENTIFICATION</scope>
    <source>
        <tissue evidence="3">Tentacle</tissue>
    </source>
</reference>
<keyword evidence="2" id="KW-1185">Reference proteome</keyword>
<evidence type="ECO:0000256" key="1">
    <source>
        <dbReference type="SAM" id="MobiDB-lite"/>
    </source>
</evidence>
<accession>A0A6P8IIP7</accession>
<feature type="region of interest" description="Disordered" evidence="1">
    <location>
        <begin position="229"/>
        <end position="286"/>
    </location>
</feature>